<reference evidence="2 3" key="1">
    <citation type="journal article" date="2014" name="Nature">
        <title>The genome of Eucalyptus grandis.</title>
        <authorList>
            <person name="Myburg A.A."/>
            <person name="Grattapaglia D."/>
            <person name="Tuskan G.A."/>
            <person name="Hellsten U."/>
            <person name="Hayes R.D."/>
            <person name="Grimwood J."/>
            <person name="Jenkins J."/>
            <person name="Lindquist E."/>
            <person name="Tice H."/>
            <person name="Bauer D."/>
            <person name="Goodstein D.M."/>
            <person name="Dubchak I."/>
            <person name="Poliakov A."/>
            <person name="Mizrachi E."/>
            <person name="Kullan A.R."/>
            <person name="Hussey S.G."/>
            <person name="Pinard D."/>
            <person name="van der Merwe K."/>
            <person name="Singh P."/>
            <person name="van Jaarsveld I."/>
            <person name="Silva-Junior O.B."/>
            <person name="Togawa R.C."/>
            <person name="Pappas M.R."/>
            <person name="Faria D.A."/>
            <person name="Sansaloni C.P."/>
            <person name="Petroli C.D."/>
            <person name="Yang X."/>
            <person name="Ranjan P."/>
            <person name="Tschaplinski T.J."/>
            <person name="Ye C.Y."/>
            <person name="Li T."/>
            <person name="Sterck L."/>
            <person name="Vanneste K."/>
            <person name="Murat F."/>
            <person name="Soler M."/>
            <person name="Clemente H.S."/>
            <person name="Saidi N."/>
            <person name="Cassan-Wang H."/>
            <person name="Dunand C."/>
            <person name="Hefer C.A."/>
            <person name="Bornberg-Bauer E."/>
            <person name="Kersting A.R."/>
            <person name="Vining K."/>
            <person name="Amarasinghe V."/>
            <person name="Ranik M."/>
            <person name="Naithani S."/>
            <person name="Elser J."/>
            <person name="Boyd A.E."/>
            <person name="Liston A."/>
            <person name="Spatafora J.W."/>
            <person name="Dharmwardhana P."/>
            <person name="Raja R."/>
            <person name="Sullivan C."/>
            <person name="Romanel E."/>
            <person name="Alves-Ferreira M."/>
            <person name="Kulheim C."/>
            <person name="Foley W."/>
            <person name="Carocha V."/>
            <person name="Paiva J."/>
            <person name="Kudrna D."/>
            <person name="Brommonschenkel S.H."/>
            <person name="Pasquali G."/>
            <person name="Byrne M."/>
            <person name="Rigault P."/>
            <person name="Tibbits J."/>
            <person name="Spokevicius A."/>
            <person name="Jones R.C."/>
            <person name="Steane D.A."/>
            <person name="Vaillancourt R.E."/>
            <person name="Potts B.M."/>
            <person name="Joubert F."/>
            <person name="Barry K."/>
            <person name="Pappas G.J."/>
            <person name="Strauss S.H."/>
            <person name="Jaiswal P."/>
            <person name="Grima-Pettenati J."/>
            <person name="Salse J."/>
            <person name="Van de Peer Y."/>
            <person name="Rokhsar D.S."/>
            <person name="Schmutz J."/>
        </authorList>
    </citation>
    <scope>NUCLEOTIDE SEQUENCE [LARGE SCALE GENOMIC DNA]</scope>
    <source>
        <strain evidence="3">cv. BRASUZ1</strain>
        <tissue evidence="2">Leaf extractions</tissue>
    </source>
</reference>
<name>A0AAD9WIL1_EUCGR</name>
<feature type="region of interest" description="Disordered" evidence="1">
    <location>
        <begin position="1"/>
        <end position="54"/>
    </location>
</feature>
<dbReference type="EMBL" id="MU850011">
    <property type="protein sequence ID" value="KAK2631368.1"/>
    <property type="molecule type" value="Genomic_DNA"/>
</dbReference>
<keyword evidence="3" id="KW-1185">Reference proteome</keyword>
<comment type="caution">
    <text evidence="2">The sequence shown here is derived from an EMBL/GenBank/DDBJ whole genome shotgun (WGS) entry which is preliminary data.</text>
</comment>
<organism evidence="2 3">
    <name type="scientific">Eucalyptus grandis</name>
    <name type="common">Flooded gum</name>
    <dbReference type="NCBI Taxonomy" id="71139"/>
    <lineage>
        <taxon>Eukaryota</taxon>
        <taxon>Viridiplantae</taxon>
        <taxon>Streptophyta</taxon>
        <taxon>Embryophyta</taxon>
        <taxon>Tracheophyta</taxon>
        <taxon>Spermatophyta</taxon>
        <taxon>Magnoliopsida</taxon>
        <taxon>eudicotyledons</taxon>
        <taxon>Gunneridae</taxon>
        <taxon>Pentapetalae</taxon>
        <taxon>rosids</taxon>
        <taxon>malvids</taxon>
        <taxon>Myrtales</taxon>
        <taxon>Myrtaceae</taxon>
        <taxon>Myrtoideae</taxon>
        <taxon>Eucalypteae</taxon>
        <taxon>Eucalyptus</taxon>
    </lineage>
</organism>
<feature type="compositionally biased region" description="Polar residues" evidence="1">
    <location>
        <begin position="25"/>
        <end position="44"/>
    </location>
</feature>
<gene>
    <name evidence="2" type="ORF">EUGRSUZ_L03013</name>
</gene>
<evidence type="ECO:0000313" key="2">
    <source>
        <dbReference type="EMBL" id="KAK2631368.1"/>
    </source>
</evidence>
<dbReference type="AlphaFoldDB" id="A0AAD9WIL1"/>
<sequence length="92" mass="10211">MRTPGILQRKHTKLKQGCTMGRGCVSSNTPKRIPSCSNPTSPNLIMNRDASKDREKREISHLHKLVSLCVSNSAKHKKPAIFSGSLAKQTER</sequence>
<evidence type="ECO:0000256" key="1">
    <source>
        <dbReference type="SAM" id="MobiDB-lite"/>
    </source>
</evidence>
<evidence type="ECO:0000313" key="3">
    <source>
        <dbReference type="Proteomes" id="UP000030711"/>
    </source>
</evidence>
<protein>
    <submittedName>
        <fullName evidence="2">Uncharacterized protein</fullName>
    </submittedName>
</protein>
<proteinExistence type="predicted"/>
<accession>A0AAD9WIL1</accession>
<dbReference type="Proteomes" id="UP000030711">
    <property type="component" value="Unassembled WGS sequence"/>
</dbReference>